<organism evidence="2 3">
    <name type="scientific">Planomonospora venezuelensis</name>
    <dbReference type="NCBI Taxonomy" id="1999"/>
    <lineage>
        <taxon>Bacteria</taxon>
        <taxon>Bacillati</taxon>
        <taxon>Actinomycetota</taxon>
        <taxon>Actinomycetes</taxon>
        <taxon>Streptosporangiales</taxon>
        <taxon>Streptosporangiaceae</taxon>
        <taxon>Planomonospora</taxon>
    </lineage>
</organism>
<dbReference type="EMBL" id="JACHJJ010000045">
    <property type="protein sequence ID" value="MBB5968007.1"/>
    <property type="molecule type" value="Genomic_DNA"/>
</dbReference>
<feature type="region of interest" description="Disordered" evidence="1">
    <location>
        <begin position="1"/>
        <end position="25"/>
    </location>
</feature>
<comment type="caution">
    <text evidence="2">The sequence shown here is derived from an EMBL/GenBank/DDBJ whole genome shotgun (WGS) entry which is preliminary data.</text>
</comment>
<sequence length="25" mass="2512">MTTTSVAFRATSAGGVRSPHASMST</sequence>
<evidence type="ECO:0000256" key="1">
    <source>
        <dbReference type="SAM" id="MobiDB-lite"/>
    </source>
</evidence>
<dbReference type="AlphaFoldDB" id="A0A841DG63"/>
<evidence type="ECO:0000313" key="2">
    <source>
        <dbReference type="EMBL" id="MBB5968007.1"/>
    </source>
</evidence>
<reference evidence="2 3" key="1">
    <citation type="submission" date="2020-08" db="EMBL/GenBank/DDBJ databases">
        <title>Genomic Encyclopedia of Type Strains, Phase III (KMG-III): the genomes of soil and plant-associated and newly described type strains.</title>
        <authorList>
            <person name="Whitman W."/>
        </authorList>
    </citation>
    <scope>NUCLEOTIDE SEQUENCE [LARGE SCALE GENOMIC DNA]</scope>
    <source>
        <strain evidence="2 3">CECT 3303</strain>
    </source>
</reference>
<name>A0A841DG63_PLAVE</name>
<evidence type="ECO:0000313" key="3">
    <source>
        <dbReference type="Proteomes" id="UP000562352"/>
    </source>
</evidence>
<keyword evidence="3" id="KW-1185">Reference proteome</keyword>
<protein>
    <submittedName>
        <fullName evidence="2">Uncharacterized protein</fullName>
    </submittedName>
</protein>
<proteinExistence type="predicted"/>
<dbReference type="Proteomes" id="UP000562352">
    <property type="component" value="Unassembled WGS sequence"/>
</dbReference>
<accession>A0A841DG63</accession>
<gene>
    <name evidence="2" type="ORF">FHS22_007325</name>
</gene>